<keyword evidence="2" id="KW-1185">Reference proteome</keyword>
<sequence length="207" mass="22731">MSAQPLPVARVVPIGPSCDPSPVLESLGLSEMQATLELDTKYYTCSIHVECSSEIEGKPAEAVILVVERPGSVCLPEGRFDESAVKLMVMMGSITTGVEEWCWDRGFEVVDFDEEPERVLEALKMHDWSNAVLKIEQGDDGAKQNDSAEKKADEVSIEELDGLMSQIKAAHDSALQAGSDAERRQRAEQLTMRLMQLMGSDSEDDDP</sequence>
<accession>C5LTW5</accession>
<proteinExistence type="predicted"/>
<dbReference type="EMBL" id="GG685423">
    <property type="protein sequence ID" value="EEQ99763.1"/>
    <property type="molecule type" value="Genomic_DNA"/>
</dbReference>
<protein>
    <submittedName>
        <fullName evidence="1">Uncharacterized protein</fullName>
    </submittedName>
</protein>
<dbReference type="Pfam" id="PF10199">
    <property type="entry name" value="Adaptin_binding"/>
    <property type="match status" value="1"/>
</dbReference>
<evidence type="ECO:0000313" key="2">
    <source>
        <dbReference type="Proteomes" id="UP000007800"/>
    </source>
</evidence>
<dbReference type="AlphaFoldDB" id="C5LTW5"/>
<gene>
    <name evidence="1" type="ORF">Pmar_PMAR020220</name>
</gene>
<name>C5LTW5_PERM5</name>
<dbReference type="GeneID" id="9051778"/>
<reference evidence="1 2" key="1">
    <citation type="submission" date="2008-07" db="EMBL/GenBank/DDBJ databases">
        <authorList>
            <person name="El-Sayed N."/>
            <person name="Caler E."/>
            <person name="Inman J."/>
            <person name="Amedeo P."/>
            <person name="Hass B."/>
            <person name="Wortman J."/>
        </authorList>
    </citation>
    <scope>NUCLEOTIDE SEQUENCE [LARGE SCALE GENOMIC DNA]</scope>
    <source>
        <strain evidence="2">ATCC 50983 / TXsc</strain>
    </source>
</reference>
<dbReference type="OrthoDB" id="434400at2759"/>
<dbReference type="InParanoid" id="C5LTW5"/>
<organism evidence="2">
    <name type="scientific">Perkinsus marinus (strain ATCC 50983 / TXsc)</name>
    <dbReference type="NCBI Taxonomy" id="423536"/>
    <lineage>
        <taxon>Eukaryota</taxon>
        <taxon>Sar</taxon>
        <taxon>Alveolata</taxon>
        <taxon>Perkinsozoa</taxon>
        <taxon>Perkinsea</taxon>
        <taxon>Perkinsida</taxon>
        <taxon>Perkinsidae</taxon>
        <taxon>Perkinsus</taxon>
    </lineage>
</organism>
<dbReference type="Proteomes" id="UP000007800">
    <property type="component" value="Unassembled WGS sequence"/>
</dbReference>
<evidence type="ECO:0000313" key="1">
    <source>
        <dbReference type="EMBL" id="EEQ99763.1"/>
    </source>
</evidence>
<dbReference type="RefSeq" id="XP_002767046.1">
    <property type="nucleotide sequence ID" value="XM_002767000.1"/>
</dbReference>